<protein>
    <recommendedName>
        <fullName evidence="4">DoxX family protein</fullName>
    </recommendedName>
</protein>
<dbReference type="EMBL" id="BPQH01000003">
    <property type="protein sequence ID" value="GJD48499.1"/>
    <property type="molecule type" value="Genomic_DNA"/>
</dbReference>
<evidence type="ECO:0008006" key="4">
    <source>
        <dbReference type="Google" id="ProtNLM"/>
    </source>
</evidence>
<proteinExistence type="predicted"/>
<reference evidence="2" key="1">
    <citation type="journal article" date="2021" name="Front. Microbiol.">
        <title>Comprehensive Comparative Genomics and Phenotyping of Methylobacterium Species.</title>
        <authorList>
            <person name="Alessa O."/>
            <person name="Ogura Y."/>
            <person name="Fujitani Y."/>
            <person name="Takami H."/>
            <person name="Hayashi T."/>
            <person name="Sahin N."/>
            <person name="Tani A."/>
        </authorList>
    </citation>
    <scope>NUCLEOTIDE SEQUENCE</scope>
    <source>
        <strain evidence="2">KCTC 52305</strain>
    </source>
</reference>
<name>A0ABQ4QUX9_9HYPH</name>
<dbReference type="Proteomes" id="UP001055167">
    <property type="component" value="Unassembled WGS sequence"/>
</dbReference>
<comment type="caution">
    <text evidence="2">The sequence shown here is derived from an EMBL/GenBank/DDBJ whole genome shotgun (WGS) entry which is preliminary data.</text>
</comment>
<keyword evidence="1" id="KW-1133">Transmembrane helix</keyword>
<accession>A0ABQ4QUX9</accession>
<feature type="transmembrane region" description="Helical" evidence="1">
    <location>
        <begin position="49"/>
        <end position="66"/>
    </location>
</feature>
<organism evidence="2 3">
    <name type="scientific">Methylobacterium crusticola</name>
    <dbReference type="NCBI Taxonomy" id="1697972"/>
    <lineage>
        <taxon>Bacteria</taxon>
        <taxon>Pseudomonadati</taxon>
        <taxon>Pseudomonadota</taxon>
        <taxon>Alphaproteobacteria</taxon>
        <taxon>Hyphomicrobiales</taxon>
        <taxon>Methylobacteriaceae</taxon>
        <taxon>Methylobacterium</taxon>
    </lineage>
</organism>
<feature type="transmembrane region" description="Helical" evidence="1">
    <location>
        <begin position="113"/>
        <end position="133"/>
    </location>
</feature>
<evidence type="ECO:0000313" key="3">
    <source>
        <dbReference type="Proteomes" id="UP001055167"/>
    </source>
</evidence>
<keyword evidence="3" id="KW-1185">Reference proteome</keyword>
<feature type="transmembrane region" description="Helical" evidence="1">
    <location>
        <begin position="73"/>
        <end position="93"/>
    </location>
</feature>
<sequence length="135" mass="14646">MDEAGAPRVRRAMRLLLAALYGLVGAVHLTAPDLLLPIVPEIVPLRRAVVLATGACEIAGAAALLSRSWRRPAGVMLALYAVCVLPANVRHAVEGIALPGLPTSWWYHAPRLAFQPVLVWWALFCAGVVDWPLRR</sequence>
<feature type="transmembrane region" description="Helical" evidence="1">
    <location>
        <begin position="12"/>
        <end position="29"/>
    </location>
</feature>
<keyword evidence="1" id="KW-0812">Transmembrane</keyword>
<reference evidence="2" key="2">
    <citation type="submission" date="2021-08" db="EMBL/GenBank/DDBJ databases">
        <authorList>
            <person name="Tani A."/>
            <person name="Ola A."/>
            <person name="Ogura Y."/>
            <person name="Katsura K."/>
            <person name="Hayashi T."/>
        </authorList>
    </citation>
    <scope>NUCLEOTIDE SEQUENCE</scope>
    <source>
        <strain evidence="2">KCTC 52305</strain>
    </source>
</reference>
<evidence type="ECO:0000256" key="1">
    <source>
        <dbReference type="SAM" id="Phobius"/>
    </source>
</evidence>
<gene>
    <name evidence="2" type="ORF">OPKNFCMD_1220</name>
</gene>
<dbReference type="RefSeq" id="WP_238312972.1">
    <property type="nucleotide sequence ID" value="NZ_BPQH01000003.1"/>
</dbReference>
<dbReference type="PANTHER" id="PTHR36974:SF1">
    <property type="entry name" value="DOXX FAMILY MEMBRANE PROTEIN"/>
    <property type="match status" value="1"/>
</dbReference>
<evidence type="ECO:0000313" key="2">
    <source>
        <dbReference type="EMBL" id="GJD48499.1"/>
    </source>
</evidence>
<keyword evidence="1" id="KW-0472">Membrane</keyword>
<dbReference type="PANTHER" id="PTHR36974">
    <property type="entry name" value="MEMBRANE PROTEIN-RELATED"/>
    <property type="match status" value="1"/>
</dbReference>